<dbReference type="GO" id="GO:0005524">
    <property type="term" value="F:ATP binding"/>
    <property type="evidence" value="ECO:0007669"/>
    <property type="project" value="UniProtKB-UniRule"/>
</dbReference>
<feature type="compositionally biased region" description="Acidic residues" evidence="14">
    <location>
        <begin position="640"/>
        <end position="649"/>
    </location>
</feature>
<sequence length="760" mass="87039">MIICNYENNLLNFFKMSKRSSVSDFEIIGKLGEGSFGTVFKVRRIVDNNIYVMKIIKISQMDKRGQQESINEVRILASLDNPYIVRYFDSFIEKNTLHIIMEFCDKGDLSNQIRIQSGRLFAEAKIWKYFIQMCMGLEYIHSKKILHRDIKSMNVFLVKEDSVRIGDLGVAKVLSSTAAFAHTTVGTPYYLSPELCEEKPYNVKSDVWALGCVLYEMCTLKHPFDANNQGALILKILRANYSPISSQYSPELRDLVTMCLHKDYKKRPSVSGILKLPGMRDRANSLNIPIPNGSVLSEIPAPKVIPAPYQSRMDVIEEEKVMKINSDASKAGDIAKKPVLSKSPSAQGRISAGKPDIPRPAPVQPKVNKPIENPKQVPKYAPVPEIPKFHGNQKKAQDEPIKFDQPRPISALNAHRVPANIKSAPKQKVLKPAIPQYRPPQRPKEIPQSARRASADVNKKLSDIESIPKLPEYPKKISVKDLREEAKQESPVKPKLERPKLVKIETKKHEFLNKPVISLYFLNEEKPVIQKPQIQNKIQEPQFSVHIEESQLSTKINSESSEEEYEEMTTHSLDNPDTYRNYEEETIPISVTQNFDNSIYRVHYVKPQSTPSEAISSDSEDQAYEEPSSSSSEDQFWSSGEEEEEEDEEFSKTRQGMQIKLVEYAKKEEEFEKMINQKKKELIKKVGKSTYEEIYQYFKAKANEKSELTTQEEAAIEEFVSLKISSENIEVIYTMYKILHLEDELARFREESSQLQKKLS</sequence>
<accession>A0AAU9JR38</accession>
<evidence type="ECO:0000256" key="3">
    <source>
        <dbReference type="ARBA" id="ARBA00012513"/>
    </source>
</evidence>
<comment type="similarity">
    <text evidence="2">Belongs to the protein kinase superfamily. NEK Ser/Thr protein kinase family. NIMA subfamily.</text>
</comment>
<comment type="cofactor">
    <cofactor evidence="1">
        <name>Mg(2+)</name>
        <dbReference type="ChEBI" id="CHEBI:18420"/>
    </cofactor>
</comment>
<dbReference type="Pfam" id="PF00069">
    <property type="entry name" value="Pkinase"/>
    <property type="match status" value="1"/>
</dbReference>
<keyword evidence="10" id="KW-0460">Magnesium</keyword>
<comment type="catalytic activity">
    <reaction evidence="12">
        <text>L-seryl-[protein] + ATP = O-phospho-L-seryl-[protein] + ADP + H(+)</text>
        <dbReference type="Rhea" id="RHEA:17989"/>
        <dbReference type="Rhea" id="RHEA-COMP:9863"/>
        <dbReference type="Rhea" id="RHEA-COMP:11604"/>
        <dbReference type="ChEBI" id="CHEBI:15378"/>
        <dbReference type="ChEBI" id="CHEBI:29999"/>
        <dbReference type="ChEBI" id="CHEBI:30616"/>
        <dbReference type="ChEBI" id="CHEBI:83421"/>
        <dbReference type="ChEBI" id="CHEBI:456216"/>
        <dbReference type="EC" id="2.7.11.1"/>
    </reaction>
</comment>
<protein>
    <recommendedName>
        <fullName evidence="3">non-specific serine/threonine protein kinase</fullName>
        <ecNumber evidence="3">2.7.11.1</ecNumber>
    </recommendedName>
</protein>
<dbReference type="FunFam" id="1.10.510.10:FF:000172">
    <property type="entry name" value="serine/threonine-protein kinase Nek1 isoform X1"/>
    <property type="match status" value="1"/>
</dbReference>
<feature type="compositionally biased region" description="Polar residues" evidence="14">
    <location>
        <begin position="608"/>
        <end position="617"/>
    </location>
</feature>
<dbReference type="InterPro" id="IPR011009">
    <property type="entry name" value="Kinase-like_dom_sf"/>
</dbReference>
<keyword evidence="7 13" id="KW-0547">Nucleotide-binding</keyword>
<feature type="region of interest" description="Disordered" evidence="14">
    <location>
        <begin position="608"/>
        <end position="654"/>
    </location>
</feature>
<reference evidence="16" key="1">
    <citation type="submission" date="2021-09" db="EMBL/GenBank/DDBJ databases">
        <authorList>
            <consortium name="AG Swart"/>
            <person name="Singh M."/>
            <person name="Singh A."/>
            <person name="Seah K."/>
            <person name="Emmerich C."/>
        </authorList>
    </citation>
    <scope>NUCLEOTIDE SEQUENCE</scope>
    <source>
        <strain evidence="16">ATCC30299</strain>
    </source>
</reference>
<feature type="region of interest" description="Disordered" evidence="14">
    <location>
        <begin position="341"/>
        <end position="386"/>
    </location>
</feature>
<evidence type="ECO:0000256" key="11">
    <source>
        <dbReference type="ARBA" id="ARBA00047899"/>
    </source>
</evidence>
<comment type="caution">
    <text evidence="16">The sequence shown here is derived from an EMBL/GenBank/DDBJ whole genome shotgun (WGS) entry which is preliminary data.</text>
</comment>
<evidence type="ECO:0000256" key="7">
    <source>
        <dbReference type="ARBA" id="ARBA00022741"/>
    </source>
</evidence>
<dbReference type="PANTHER" id="PTHR44899">
    <property type="entry name" value="CAMK FAMILY PROTEIN KINASE"/>
    <property type="match status" value="1"/>
</dbReference>
<feature type="binding site" evidence="13">
    <location>
        <position position="54"/>
    </location>
    <ligand>
        <name>ATP</name>
        <dbReference type="ChEBI" id="CHEBI:30616"/>
    </ligand>
</feature>
<dbReference type="AlphaFoldDB" id="A0AAU9JR38"/>
<keyword evidence="6" id="KW-0479">Metal-binding</keyword>
<evidence type="ECO:0000256" key="2">
    <source>
        <dbReference type="ARBA" id="ARBA00010886"/>
    </source>
</evidence>
<dbReference type="GO" id="GO:0004674">
    <property type="term" value="F:protein serine/threonine kinase activity"/>
    <property type="evidence" value="ECO:0007669"/>
    <property type="project" value="UniProtKB-KW"/>
</dbReference>
<evidence type="ECO:0000259" key="15">
    <source>
        <dbReference type="PROSITE" id="PS50011"/>
    </source>
</evidence>
<dbReference type="SMART" id="SM00220">
    <property type="entry name" value="S_TKc"/>
    <property type="match status" value="1"/>
</dbReference>
<keyword evidence="8" id="KW-0418">Kinase</keyword>
<evidence type="ECO:0000256" key="9">
    <source>
        <dbReference type="ARBA" id="ARBA00022840"/>
    </source>
</evidence>
<keyword evidence="4" id="KW-0723">Serine/threonine-protein kinase</keyword>
<evidence type="ECO:0000256" key="6">
    <source>
        <dbReference type="ARBA" id="ARBA00022723"/>
    </source>
</evidence>
<proteinExistence type="inferred from homology"/>
<dbReference type="PROSITE" id="PS00108">
    <property type="entry name" value="PROTEIN_KINASE_ST"/>
    <property type="match status" value="1"/>
</dbReference>
<keyword evidence="5" id="KW-0808">Transferase</keyword>
<dbReference type="Gene3D" id="3.30.200.20">
    <property type="entry name" value="Phosphorylase Kinase, domain 1"/>
    <property type="match status" value="1"/>
</dbReference>
<keyword evidence="9 13" id="KW-0067">ATP-binding</keyword>
<dbReference type="CDD" id="cd08215">
    <property type="entry name" value="STKc_Nek"/>
    <property type="match status" value="1"/>
</dbReference>
<feature type="region of interest" description="Disordered" evidence="14">
    <location>
        <begin position="545"/>
        <end position="578"/>
    </location>
</feature>
<evidence type="ECO:0000313" key="16">
    <source>
        <dbReference type="EMBL" id="CAG9325927.1"/>
    </source>
</evidence>
<dbReference type="GO" id="GO:0046872">
    <property type="term" value="F:metal ion binding"/>
    <property type="evidence" value="ECO:0007669"/>
    <property type="project" value="UniProtKB-KW"/>
</dbReference>
<dbReference type="InterPro" id="IPR051131">
    <property type="entry name" value="NEK_Ser/Thr_kinase_NIMA"/>
</dbReference>
<dbReference type="PROSITE" id="PS50011">
    <property type="entry name" value="PROTEIN_KINASE_DOM"/>
    <property type="match status" value="1"/>
</dbReference>
<dbReference type="FunFam" id="3.30.200.20:FF:000097">
    <property type="entry name" value="Probable serine/threonine-protein kinase nek1"/>
    <property type="match status" value="1"/>
</dbReference>
<feature type="compositionally biased region" description="Basic and acidic residues" evidence="14">
    <location>
        <begin position="453"/>
        <end position="462"/>
    </location>
</feature>
<dbReference type="InterPro" id="IPR000719">
    <property type="entry name" value="Prot_kinase_dom"/>
</dbReference>
<dbReference type="PRINTS" id="PR00109">
    <property type="entry name" value="TYRKINASE"/>
</dbReference>
<feature type="region of interest" description="Disordered" evidence="14">
    <location>
        <begin position="412"/>
        <end position="462"/>
    </location>
</feature>
<keyword evidence="17" id="KW-1185">Reference proteome</keyword>
<dbReference type="Gene3D" id="1.10.510.10">
    <property type="entry name" value="Transferase(Phosphotransferase) domain 1"/>
    <property type="match status" value="1"/>
</dbReference>
<evidence type="ECO:0000313" key="17">
    <source>
        <dbReference type="Proteomes" id="UP001162131"/>
    </source>
</evidence>
<feature type="compositionally biased region" description="Low complexity" evidence="14">
    <location>
        <begin position="625"/>
        <end position="639"/>
    </location>
</feature>
<gene>
    <name evidence="16" type="ORF">BSTOLATCC_MIC39709</name>
</gene>
<comment type="catalytic activity">
    <reaction evidence="11">
        <text>L-threonyl-[protein] + ATP = O-phospho-L-threonyl-[protein] + ADP + H(+)</text>
        <dbReference type="Rhea" id="RHEA:46608"/>
        <dbReference type="Rhea" id="RHEA-COMP:11060"/>
        <dbReference type="Rhea" id="RHEA-COMP:11605"/>
        <dbReference type="ChEBI" id="CHEBI:15378"/>
        <dbReference type="ChEBI" id="CHEBI:30013"/>
        <dbReference type="ChEBI" id="CHEBI:30616"/>
        <dbReference type="ChEBI" id="CHEBI:61977"/>
        <dbReference type="ChEBI" id="CHEBI:456216"/>
        <dbReference type="EC" id="2.7.11.1"/>
    </reaction>
</comment>
<evidence type="ECO:0000256" key="4">
    <source>
        <dbReference type="ARBA" id="ARBA00022527"/>
    </source>
</evidence>
<evidence type="ECO:0000256" key="8">
    <source>
        <dbReference type="ARBA" id="ARBA00022777"/>
    </source>
</evidence>
<evidence type="ECO:0000256" key="10">
    <source>
        <dbReference type="ARBA" id="ARBA00022842"/>
    </source>
</evidence>
<evidence type="ECO:0000256" key="14">
    <source>
        <dbReference type="SAM" id="MobiDB-lite"/>
    </source>
</evidence>
<name>A0AAU9JR38_9CILI</name>
<dbReference type="SUPFAM" id="SSF56112">
    <property type="entry name" value="Protein kinase-like (PK-like)"/>
    <property type="match status" value="1"/>
</dbReference>
<dbReference type="InterPro" id="IPR008271">
    <property type="entry name" value="Ser/Thr_kinase_AS"/>
</dbReference>
<dbReference type="Proteomes" id="UP001162131">
    <property type="component" value="Unassembled WGS sequence"/>
</dbReference>
<evidence type="ECO:0000256" key="13">
    <source>
        <dbReference type="PROSITE-ProRule" id="PRU10141"/>
    </source>
</evidence>
<dbReference type="InterPro" id="IPR017441">
    <property type="entry name" value="Protein_kinase_ATP_BS"/>
</dbReference>
<evidence type="ECO:0000256" key="5">
    <source>
        <dbReference type="ARBA" id="ARBA00022679"/>
    </source>
</evidence>
<evidence type="ECO:0000256" key="12">
    <source>
        <dbReference type="ARBA" id="ARBA00048679"/>
    </source>
</evidence>
<dbReference type="PROSITE" id="PS00107">
    <property type="entry name" value="PROTEIN_KINASE_ATP"/>
    <property type="match status" value="1"/>
</dbReference>
<dbReference type="EMBL" id="CAJZBQ010000039">
    <property type="protein sequence ID" value="CAG9325927.1"/>
    <property type="molecule type" value="Genomic_DNA"/>
</dbReference>
<feature type="domain" description="Protein kinase" evidence="15">
    <location>
        <begin position="25"/>
        <end position="279"/>
    </location>
</feature>
<dbReference type="PANTHER" id="PTHR44899:SF3">
    <property type="entry name" value="SERINE_THREONINE-PROTEIN KINASE NEK1"/>
    <property type="match status" value="1"/>
</dbReference>
<dbReference type="EC" id="2.7.11.1" evidence="3"/>
<organism evidence="16 17">
    <name type="scientific">Blepharisma stoltei</name>
    <dbReference type="NCBI Taxonomy" id="1481888"/>
    <lineage>
        <taxon>Eukaryota</taxon>
        <taxon>Sar</taxon>
        <taxon>Alveolata</taxon>
        <taxon>Ciliophora</taxon>
        <taxon>Postciliodesmatophora</taxon>
        <taxon>Heterotrichea</taxon>
        <taxon>Heterotrichida</taxon>
        <taxon>Blepharismidae</taxon>
        <taxon>Blepharisma</taxon>
    </lineage>
</organism>
<dbReference type="InterPro" id="IPR001245">
    <property type="entry name" value="Ser-Thr/Tyr_kinase_cat_dom"/>
</dbReference>
<evidence type="ECO:0000256" key="1">
    <source>
        <dbReference type="ARBA" id="ARBA00001946"/>
    </source>
</evidence>